<protein>
    <submittedName>
        <fullName evidence="3">Mobile element protein</fullName>
    </submittedName>
</protein>
<accession>A0A1W1BG05</accession>
<reference evidence="3" key="1">
    <citation type="submission" date="2016-10" db="EMBL/GenBank/DDBJ databases">
        <authorList>
            <person name="de Groot N.N."/>
        </authorList>
    </citation>
    <scope>NUCLEOTIDE SEQUENCE</scope>
</reference>
<evidence type="ECO:0000256" key="1">
    <source>
        <dbReference type="ARBA" id="ARBA00023125"/>
    </source>
</evidence>
<dbReference type="AlphaFoldDB" id="A0A1W1BG05"/>
<dbReference type="InterPro" id="IPR010095">
    <property type="entry name" value="Cas12f1-like_TNB"/>
</dbReference>
<dbReference type="GO" id="GO:0003677">
    <property type="term" value="F:DNA binding"/>
    <property type="evidence" value="ECO:0007669"/>
    <property type="project" value="UniProtKB-KW"/>
</dbReference>
<feature type="domain" description="Cas12f1-like TNB" evidence="2">
    <location>
        <begin position="22"/>
        <end position="105"/>
    </location>
</feature>
<sequence length="148" mass="17042">MNNGECKLRKQTKQNFIQIPFIQLIHYIEEKAIKNGIEVIFIDEAYTSKTSCVNGDVLEVQTKKSKNNSYKPLANELKGVRAKRGLFKDIVLNKIWNADLNGAVNHIKIAFNSCFKWLEKFLFKLCNPIKLKSANDFLLFNSRCSQVL</sequence>
<proteinExistence type="predicted"/>
<organism evidence="3">
    <name type="scientific">hydrothermal vent metagenome</name>
    <dbReference type="NCBI Taxonomy" id="652676"/>
    <lineage>
        <taxon>unclassified sequences</taxon>
        <taxon>metagenomes</taxon>
        <taxon>ecological metagenomes</taxon>
    </lineage>
</organism>
<evidence type="ECO:0000259" key="2">
    <source>
        <dbReference type="Pfam" id="PF07282"/>
    </source>
</evidence>
<dbReference type="Pfam" id="PF07282">
    <property type="entry name" value="Cas12f1-like_TNB"/>
    <property type="match status" value="1"/>
</dbReference>
<dbReference type="EMBL" id="FPHN01000007">
    <property type="protein sequence ID" value="SFV52464.1"/>
    <property type="molecule type" value="Genomic_DNA"/>
</dbReference>
<name>A0A1W1BG05_9ZZZZ</name>
<evidence type="ECO:0000313" key="3">
    <source>
        <dbReference type="EMBL" id="SFV52464.1"/>
    </source>
</evidence>
<gene>
    <name evidence="3" type="ORF">MNB_SV-14-1545</name>
</gene>
<keyword evidence="1" id="KW-0238">DNA-binding</keyword>